<evidence type="ECO:0000313" key="2">
    <source>
        <dbReference type="Proteomes" id="UP000036958"/>
    </source>
</evidence>
<reference evidence="2" key="1">
    <citation type="submission" date="2015-07" db="EMBL/GenBank/DDBJ databases">
        <title>Genome sequencing of Sunxiuqinia dokdonensis strain SK.</title>
        <authorList>
            <person name="Ahn S."/>
            <person name="Kim B.-C."/>
        </authorList>
    </citation>
    <scope>NUCLEOTIDE SEQUENCE [LARGE SCALE GENOMIC DNA]</scope>
    <source>
        <strain evidence="2">SK</strain>
    </source>
</reference>
<dbReference type="STRING" id="1409788.NC99_04000"/>
<dbReference type="InterPro" id="IPR003748">
    <property type="entry name" value="DUF169"/>
</dbReference>
<comment type="caution">
    <text evidence="1">The sequence shown here is derived from an EMBL/GenBank/DDBJ whole genome shotgun (WGS) entry which is preliminary data.</text>
</comment>
<evidence type="ECO:0000313" key="1">
    <source>
        <dbReference type="EMBL" id="KOH46814.1"/>
    </source>
</evidence>
<dbReference type="Pfam" id="PF02596">
    <property type="entry name" value="DUF169"/>
    <property type="match status" value="1"/>
</dbReference>
<gene>
    <name evidence="1" type="ORF">NC99_04000</name>
</gene>
<dbReference type="PATRIC" id="fig|1409788.3.peg.413"/>
<dbReference type="EMBL" id="LGIA01000018">
    <property type="protein sequence ID" value="KOH46814.1"/>
    <property type="molecule type" value="Genomic_DNA"/>
</dbReference>
<proteinExistence type="predicted"/>
<dbReference type="RefSeq" id="WP_053179251.1">
    <property type="nucleotide sequence ID" value="NZ_LGIA01000018.1"/>
</dbReference>
<organism evidence="1 2">
    <name type="scientific">Sunxiuqinia dokdonensis</name>
    <dbReference type="NCBI Taxonomy" id="1409788"/>
    <lineage>
        <taxon>Bacteria</taxon>
        <taxon>Pseudomonadati</taxon>
        <taxon>Bacteroidota</taxon>
        <taxon>Bacteroidia</taxon>
        <taxon>Marinilabiliales</taxon>
        <taxon>Prolixibacteraceae</taxon>
        <taxon>Sunxiuqinia</taxon>
    </lineage>
</organism>
<name>A0A0L8VEC9_9BACT</name>
<protein>
    <recommendedName>
        <fullName evidence="3">DUF169 domain-containing protein</fullName>
    </recommendedName>
</protein>
<accession>A0A0L8VEC9</accession>
<dbReference type="AlphaFoldDB" id="A0A0L8VEC9"/>
<sequence length="258" mass="28223">MESKIARAIGMKYSPVAVLFTDDKPENAMQFKEGRWGCVVTMFIAAAKGRTAAFDRKTFGCLGGGVGLGFGNQYVNFPGGIECYISTGNKEFAKSPEAAGFRTSTPLDEGEGYFKSPKIAKKFVDALPMTEVPTTYVVFKPLDQLTEEETPEVVVFLANVEQLSALSVLANYERGTGQSVIIPFGAGCHTIGIMPYAEGKSAEPRAVIGLTDISARRHVDKDILSFAVPFPMFLKMEENVDGSFLKKEVWMNLMERNN</sequence>
<dbReference type="Proteomes" id="UP000036958">
    <property type="component" value="Unassembled WGS sequence"/>
</dbReference>
<dbReference type="OrthoDB" id="9779322at2"/>
<keyword evidence="2" id="KW-1185">Reference proteome</keyword>
<evidence type="ECO:0008006" key="3">
    <source>
        <dbReference type="Google" id="ProtNLM"/>
    </source>
</evidence>